<dbReference type="EMBL" id="JBANDC010000005">
    <property type="protein sequence ID" value="MEM4987442.1"/>
    <property type="molecule type" value="Genomic_DNA"/>
</dbReference>
<dbReference type="InterPro" id="IPR029058">
    <property type="entry name" value="AB_hydrolase_fold"/>
</dbReference>
<name>A0ABU9PTY6_9BURK</name>
<proteinExistence type="predicted"/>
<dbReference type="PANTHER" id="PTHR37946:SF1">
    <property type="entry name" value="SLL1969 PROTEIN"/>
    <property type="match status" value="1"/>
</dbReference>
<reference evidence="2 3" key="1">
    <citation type="submission" date="2024-02" db="EMBL/GenBank/DDBJ databases">
        <title>Draft genome sequence of Collimonas sp. strain H4R21, an effective mineral-weathering bacterial strain isolated from the beech rhizosphere.</title>
        <authorList>
            <person name="Morin E."/>
            <person name="Uroz S."/>
            <person name="Leveau J.H.J."/>
            <person name="Kumar R."/>
            <person name="Rey M.W."/>
            <person name="Pham J."/>
        </authorList>
    </citation>
    <scope>NUCLEOTIDE SEQUENCE [LARGE SCALE GENOMIC DNA]</scope>
    <source>
        <strain evidence="2 3">H4R21</strain>
    </source>
</reference>
<evidence type="ECO:0000259" key="1">
    <source>
        <dbReference type="Pfam" id="PF12697"/>
    </source>
</evidence>
<evidence type="ECO:0000313" key="3">
    <source>
        <dbReference type="Proteomes" id="UP001495910"/>
    </source>
</evidence>
<gene>
    <name evidence="2" type="ORF">V8G57_08600</name>
</gene>
<dbReference type="RefSeq" id="WP_342829008.1">
    <property type="nucleotide sequence ID" value="NZ_JBANDC010000005.1"/>
</dbReference>
<feature type="domain" description="AB hydrolase-1" evidence="1">
    <location>
        <begin position="14"/>
        <end position="140"/>
    </location>
</feature>
<sequence>MDAQRPGSAGVHAILVHGMGRTPVSMLLLAKRLRAAGMTTHLFAYSAAFERWQPCVERLRKFIAARTGDQRFIVIGHSLGCVLTRAALPHLARQPELGVFLAPPTKASSYAMKLAQWRLFRLLTGEMGQLLARQDFMDTLPVPDIPLRVYAGTKGPRGNWMPFGDEPNDGILSVKEVQLGEIPVQLLPTIHTVIMNSRQMTDDIVRAVQARPGHG</sequence>
<dbReference type="InterPro" id="IPR000073">
    <property type="entry name" value="AB_hydrolase_1"/>
</dbReference>
<dbReference type="SUPFAM" id="SSF53474">
    <property type="entry name" value="alpha/beta-Hydrolases"/>
    <property type="match status" value="1"/>
</dbReference>
<accession>A0ABU9PTY6</accession>
<keyword evidence="3" id="KW-1185">Reference proteome</keyword>
<dbReference type="PANTHER" id="PTHR37946">
    <property type="entry name" value="SLL1969 PROTEIN"/>
    <property type="match status" value="1"/>
</dbReference>
<evidence type="ECO:0000313" key="2">
    <source>
        <dbReference type="EMBL" id="MEM4987442.1"/>
    </source>
</evidence>
<dbReference type="GO" id="GO:0016787">
    <property type="term" value="F:hydrolase activity"/>
    <property type="evidence" value="ECO:0007669"/>
    <property type="project" value="UniProtKB-KW"/>
</dbReference>
<organism evidence="2 3">
    <name type="scientific">Collimonas rhizosphaerae</name>
    <dbReference type="NCBI Taxonomy" id="3126357"/>
    <lineage>
        <taxon>Bacteria</taxon>
        <taxon>Pseudomonadati</taxon>
        <taxon>Pseudomonadota</taxon>
        <taxon>Betaproteobacteria</taxon>
        <taxon>Burkholderiales</taxon>
        <taxon>Oxalobacteraceae</taxon>
        <taxon>Collimonas</taxon>
    </lineage>
</organism>
<dbReference type="Proteomes" id="UP001495910">
    <property type="component" value="Unassembled WGS sequence"/>
</dbReference>
<dbReference type="Gene3D" id="3.40.50.1820">
    <property type="entry name" value="alpha/beta hydrolase"/>
    <property type="match status" value="1"/>
</dbReference>
<dbReference type="Pfam" id="PF12697">
    <property type="entry name" value="Abhydrolase_6"/>
    <property type="match status" value="1"/>
</dbReference>
<comment type="caution">
    <text evidence="2">The sequence shown here is derived from an EMBL/GenBank/DDBJ whole genome shotgun (WGS) entry which is preliminary data.</text>
</comment>
<protein>
    <submittedName>
        <fullName evidence="2">Alpha/beta fold hydrolase</fullName>
    </submittedName>
</protein>
<keyword evidence="2" id="KW-0378">Hydrolase</keyword>